<gene>
    <name evidence="1" type="ORF">MRATA1EN22A_LOCUS2265</name>
</gene>
<reference evidence="1" key="2">
    <citation type="submission" date="2025-03" db="EMBL/GenBank/DDBJ databases">
        <authorList>
            <consortium name="ELIXIR-Norway"/>
            <consortium name="Elixir Norway"/>
        </authorList>
    </citation>
    <scope>NUCLEOTIDE SEQUENCE</scope>
</reference>
<proteinExistence type="predicted"/>
<reference evidence="1" key="1">
    <citation type="submission" date="2023-05" db="EMBL/GenBank/DDBJ databases">
        <authorList>
            <consortium name="ELIXIR-Norway"/>
        </authorList>
    </citation>
    <scope>NUCLEOTIDE SEQUENCE</scope>
</reference>
<dbReference type="Proteomes" id="UP001162501">
    <property type="component" value="Chromosome 10"/>
</dbReference>
<protein>
    <submittedName>
        <fullName evidence="1">Uncharacterized protein</fullName>
    </submittedName>
</protein>
<evidence type="ECO:0000313" key="1">
    <source>
        <dbReference type="EMBL" id="CAM9419954.1"/>
    </source>
</evidence>
<evidence type="ECO:0000313" key="2">
    <source>
        <dbReference type="Proteomes" id="UP001162501"/>
    </source>
</evidence>
<sequence length="210" mass="22416">MPERWWWGDQQAPTRPGPGLASGPPSGPGPSLASRFPEPACAVSIPNTASSFQALPSKEGFSVFTWIFRKLFLDHDGKALSHVLAFALNAPNAHSALGLGNSNCRNKGAEKGRGRVPGSALWWPIRNLASARSSASSAALAGTRGDSKRAECGGMKAVGMTRQTALVHFRLQRLYALLGDPSDLGCLAMRDHEVALRAESLRRGRGNARF</sequence>
<organism evidence="1 2">
    <name type="scientific">Rangifer tarandus platyrhynchus</name>
    <name type="common">Svalbard reindeer</name>
    <dbReference type="NCBI Taxonomy" id="3082113"/>
    <lineage>
        <taxon>Eukaryota</taxon>
        <taxon>Metazoa</taxon>
        <taxon>Chordata</taxon>
        <taxon>Craniata</taxon>
        <taxon>Vertebrata</taxon>
        <taxon>Euteleostomi</taxon>
        <taxon>Mammalia</taxon>
        <taxon>Eutheria</taxon>
        <taxon>Laurasiatheria</taxon>
        <taxon>Artiodactyla</taxon>
        <taxon>Ruminantia</taxon>
        <taxon>Pecora</taxon>
        <taxon>Cervidae</taxon>
        <taxon>Odocoileinae</taxon>
        <taxon>Rangifer</taxon>
    </lineage>
</organism>
<accession>A0AC59Y6X5</accession>
<dbReference type="EMBL" id="OX596094">
    <property type="protein sequence ID" value="CAM9419954.1"/>
    <property type="molecule type" value="Genomic_DNA"/>
</dbReference>
<name>A0AC59Y6X5_RANTA</name>